<feature type="region of interest" description="Disordered" evidence="2">
    <location>
        <begin position="98"/>
        <end position="149"/>
    </location>
</feature>
<dbReference type="STRING" id="93625.A0A409XVA6"/>
<dbReference type="OrthoDB" id="2505754at2759"/>
<evidence type="ECO:0000313" key="4">
    <source>
        <dbReference type="Proteomes" id="UP000283269"/>
    </source>
</evidence>
<evidence type="ECO:0000256" key="1">
    <source>
        <dbReference type="SAM" id="Coils"/>
    </source>
</evidence>
<organism evidence="3 4">
    <name type="scientific">Psilocybe cyanescens</name>
    <dbReference type="NCBI Taxonomy" id="93625"/>
    <lineage>
        <taxon>Eukaryota</taxon>
        <taxon>Fungi</taxon>
        <taxon>Dikarya</taxon>
        <taxon>Basidiomycota</taxon>
        <taxon>Agaricomycotina</taxon>
        <taxon>Agaricomycetes</taxon>
        <taxon>Agaricomycetidae</taxon>
        <taxon>Agaricales</taxon>
        <taxon>Agaricineae</taxon>
        <taxon>Strophariaceae</taxon>
        <taxon>Psilocybe</taxon>
    </lineage>
</organism>
<feature type="region of interest" description="Disordered" evidence="2">
    <location>
        <begin position="274"/>
        <end position="293"/>
    </location>
</feature>
<dbReference type="EMBL" id="NHYD01000278">
    <property type="protein sequence ID" value="PPQ94636.1"/>
    <property type="molecule type" value="Genomic_DNA"/>
</dbReference>
<dbReference type="Proteomes" id="UP000283269">
    <property type="component" value="Unassembled WGS sequence"/>
</dbReference>
<feature type="coiled-coil region" evidence="1">
    <location>
        <begin position="355"/>
        <end position="389"/>
    </location>
</feature>
<feature type="compositionally biased region" description="Basic and acidic residues" evidence="2">
    <location>
        <begin position="46"/>
        <end position="57"/>
    </location>
</feature>
<sequence length="618" mass="65966">MPPVPILITASNGSSSTSSSHSHSHSQLATAVLPSASRGSPTPTFSEDRENYHRVEFEAPLSADVEGEHQQRLNRAQFGQGRFSIDLSLELERELENMESPPVTPGYNAMHSEQVRKGRADSNASRTTQPKREDTLQQAHIGGDSAPDPEILAHIVTQLRRSLAEMTKERDDLVKMMAESTKRDAETQDALQIMTEKATTGEEEMMEMRRKMKEDEEQIGMLRAKVEESRRGLMRLQTEKRQSMTPIDVARASGALASFGNPPSSKRASFVPLTGSGRQNGHKRISSVNDSSFGTFPTPDLTPSPNAHAFNIASTEAILSGAPSSSRRFFGRQSPDNDGLHSAASVDSAAAAANAAEMETIRKELQVVKDELEMTKHDLLEAKEAKEASEMCVTVLREFIAENNVGASGEGAGANVKLPPPPTMATGEEESSDSKKTGTGWGFKLWGNNSGGVDSPLRSGVVDAGPHSASVAGPSPMLPASSMAHPPASATPIGAAPLSRKLGGFFSSRSSASSSHSREQSQPQLPPLMLSQLQTNAAATRMPSQRDSMYSYSDASSVAEPVSPGSDINGLGTTGYVKTAAGFERVGVVAEEEIEAKSLDGMTPVHVSMSTVDLDGLR</sequence>
<feature type="compositionally biased region" description="Low complexity" evidence="2">
    <location>
        <begin position="474"/>
        <end position="492"/>
    </location>
</feature>
<reference evidence="3 4" key="1">
    <citation type="journal article" date="2018" name="Evol. Lett.">
        <title>Horizontal gene cluster transfer increased hallucinogenic mushroom diversity.</title>
        <authorList>
            <person name="Reynolds H.T."/>
            <person name="Vijayakumar V."/>
            <person name="Gluck-Thaler E."/>
            <person name="Korotkin H.B."/>
            <person name="Matheny P.B."/>
            <person name="Slot J.C."/>
        </authorList>
    </citation>
    <scope>NUCLEOTIDE SEQUENCE [LARGE SCALE GENOMIC DNA]</scope>
    <source>
        <strain evidence="3 4">2631</strain>
    </source>
</reference>
<feature type="compositionally biased region" description="Low complexity" evidence="2">
    <location>
        <begin position="507"/>
        <end position="526"/>
    </location>
</feature>
<name>A0A409XVA6_PSICY</name>
<proteinExistence type="predicted"/>
<feature type="region of interest" description="Disordered" evidence="2">
    <location>
        <begin position="1"/>
        <end position="71"/>
    </location>
</feature>
<evidence type="ECO:0000313" key="3">
    <source>
        <dbReference type="EMBL" id="PPQ94636.1"/>
    </source>
</evidence>
<feature type="region of interest" description="Disordered" evidence="2">
    <location>
        <begin position="407"/>
        <end position="440"/>
    </location>
</feature>
<keyword evidence="4" id="KW-1185">Reference proteome</keyword>
<dbReference type="AlphaFoldDB" id="A0A409XVA6"/>
<accession>A0A409XVA6</accession>
<keyword evidence="1" id="KW-0175">Coiled coil</keyword>
<protein>
    <submittedName>
        <fullName evidence="3">Uncharacterized protein</fullName>
    </submittedName>
</protein>
<feature type="region of interest" description="Disordered" evidence="2">
    <location>
        <begin position="454"/>
        <end position="526"/>
    </location>
</feature>
<feature type="coiled-coil region" evidence="1">
    <location>
        <begin position="156"/>
        <end position="225"/>
    </location>
</feature>
<comment type="caution">
    <text evidence="3">The sequence shown here is derived from an EMBL/GenBank/DDBJ whole genome shotgun (WGS) entry which is preliminary data.</text>
</comment>
<gene>
    <name evidence="3" type="ORF">CVT25_009367</name>
</gene>
<evidence type="ECO:0000256" key="2">
    <source>
        <dbReference type="SAM" id="MobiDB-lite"/>
    </source>
</evidence>
<dbReference type="InParanoid" id="A0A409XVA6"/>